<dbReference type="EMBL" id="JAGKSQ010000001">
    <property type="protein sequence ID" value="MBP3950096.1"/>
    <property type="molecule type" value="Genomic_DNA"/>
</dbReference>
<name>A0A941AMQ6_9BACI</name>
<dbReference type="PANTHER" id="PTHR32089">
    <property type="entry name" value="METHYL-ACCEPTING CHEMOTAXIS PROTEIN MCPB"/>
    <property type="match status" value="1"/>
</dbReference>
<reference evidence="12" key="1">
    <citation type="submission" date="2021-03" db="EMBL/GenBank/DDBJ databases">
        <title>Bacillus suaedae sp. nov., isolated from Suaeda aralocaspica.</title>
        <authorList>
            <person name="Lei R.F.R."/>
        </authorList>
    </citation>
    <scope>NUCLEOTIDE SEQUENCE</scope>
    <source>
        <strain evidence="12">YZJH907-2</strain>
    </source>
</reference>
<keyword evidence="9" id="KW-1133">Transmembrane helix</keyword>
<dbReference type="RefSeq" id="WP_210595709.1">
    <property type="nucleotide sequence ID" value="NZ_JAGKSQ010000001.1"/>
</dbReference>
<dbReference type="InterPro" id="IPR003660">
    <property type="entry name" value="HAMP_dom"/>
</dbReference>
<evidence type="ECO:0000313" key="13">
    <source>
        <dbReference type="Proteomes" id="UP000678228"/>
    </source>
</evidence>
<evidence type="ECO:0000256" key="2">
    <source>
        <dbReference type="ARBA" id="ARBA00022475"/>
    </source>
</evidence>
<evidence type="ECO:0000313" key="12">
    <source>
        <dbReference type="EMBL" id="MBP3950096.1"/>
    </source>
</evidence>
<protein>
    <submittedName>
        <fullName evidence="12">Methyl-accepting chemotaxis protein</fullName>
    </submittedName>
</protein>
<comment type="subcellular location">
    <subcellularLocation>
        <location evidence="1">Cell membrane</location>
    </subcellularLocation>
</comment>
<evidence type="ECO:0000256" key="3">
    <source>
        <dbReference type="ARBA" id="ARBA00023136"/>
    </source>
</evidence>
<dbReference type="FunFam" id="1.10.287.950:FF:000001">
    <property type="entry name" value="Methyl-accepting chemotaxis sensory transducer"/>
    <property type="match status" value="1"/>
</dbReference>
<dbReference type="GO" id="GO:0004888">
    <property type="term" value="F:transmembrane signaling receptor activity"/>
    <property type="evidence" value="ECO:0007669"/>
    <property type="project" value="InterPro"/>
</dbReference>
<feature type="region of interest" description="Disordered" evidence="8">
    <location>
        <begin position="257"/>
        <end position="284"/>
    </location>
</feature>
<evidence type="ECO:0000256" key="9">
    <source>
        <dbReference type="SAM" id="Phobius"/>
    </source>
</evidence>
<dbReference type="InterPro" id="IPR004089">
    <property type="entry name" value="MCPsignal_dom"/>
</dbReference>
<feature type="coiled-coil region" evidence="7">
    <location>
        <begin position="286"/>
        <end position="313"/>
    </location>
</feature>
<dbReference type="InterPro" id="IPR004090">
    <property type="entry name" value="Chemotax_Me-accpt_rcpt"/>
</dbReference>
<sequence>MNLQKKILLSFVTIIIVFTCLLFYTISTMKDLHHGSVELYDDRLVPTAYLAEINRLTENTRLSMVQAVLNEDATMTEQAVANLEQINVIVGNYGKTKLTVEEEEALNRFKKDWGLFEVRVQNNRELIVAGQYEEALVGIRAGGDLYKTAALDLVQLVTINDQEAMKLLEEGKSNFTTTRTTIIIGSVVILLAAIIYSFLFSRYLTTAINKIVTRLHQVAEGDLSGDALSIKSKDELGVLASGMNQMQTNLRQLVQQTTDTSQQVSASSEELSASAEQSTDATEQMAKLALESAEGAEQQLQQLNEVSAAVEQMSASMSQIASSSQEMANFSEQAADHTTNGSNVIELVNEQMHSISEAVSNTSASVKKLGAKSAEISDIVHLITGIAEQTNLLALNAAIEAARAGQYGKGFAVVADEVRKLAEESKESAAKIHSMITEIQKETHHVIASMEDGTTRVETGLKSTNQVTRTFAEIQESIEAVTKKVHEVSTSIQEMTSVSTHVVESVEIVKSVSEKNVAASQDSSASSQEQLATMEEIAASSMALAKVAEELQESIQTFRI</sequence>
<dbReference type="Proteomes" id="UP000678228">
    <property type="component" value="Unassembled WGS sequence"/>
</dbReference>
<dbReference type="PRINTS" id="PR00260">
    <property type="entry name" value="CHEMTRNSDUCR"/>
</dbReference>
<dbReference type="SMART" id="SM00283">
    <property type="entry name" value="MA"/>
    <property type="match status" value="1"/>
</dbReference>
<dbReference type="GO" id="GO:0007165">
    <property type="term" value="P:signal transduction"/>
    <property type="evidence" value="ECO:0007669"/>
    <property type="project" value="UniProtKB-KW"/>
</dbReference>
<feature type="domain" description="HAMP" evidence="11">
    <location>
        <begin position="202"/>
        <end position="255"/>
    </location>
</feature>
<dbReference type="Gene3D" id="6.10.340.10">
    <property type="match status" value="1"/>
</dbReference>
<gene>
    <name evidence="12" type="ORF">J7W16_03050</name>
</gene>
<dbReference type="Pfam" id="PF00015">
    <property type="entry name" value="MCPsignal"/>
    <property type="match status" value="1"/>
</dbReference>
<evidence type="ECO:0000256" key="4">
    <source>
        <dbReference type="ARBA" id="ARBA00023224"/>
    </source>
</evidence>
<keyword evidence="2" id="KW-1003">Cell membrane</keyword>
<dbReference type="PANTHER" id="PTHR32089:SF112">
    <property type="entry name" value="LYSOZYME-LIKE PROTEIN-RELATED"/>
    <property type="match status" value="1"/>
</dbReference>
<proteinExistence type="inferred from homology"/>
<organism evidence="12 13">
    <name type="scientific">Halalkalibacter suaedae</name>
    <dbReference type="NCBI Taxonomy" id="2822140"/>
    <lineage>
        <taxon>Bacteria</taxon>
        <taxon>Bacillati</taxon>
        <taxon>Bacillota</taxon>
        <taxon>Bacilli</taxon>
        <taxon>Bacillales</taxon>
        <taxon>Bacillaceae</taxon>
        <taxon>Halalkalibacter</taxon>
    </lineage>
</organism>
<dbReference type="SMART" id="SM00304">
    <property type="entry name" value="HAMP"/>
    <property type="match status" value="1"/>
</dbReference>
<evidence type="ECO:0000256" key="5">
    <source>
        <dbReference type="ARBA" id="ARBA00029447"/>
    </source>
</evidence>
<dbReference type="CDD" id="cd11386">
    <property type="entry name" value="MCP_signal"/>
    <property type="match status" value="1"/>
</dbReference>
<dbReference type="Gene3D" id="1.10.287.950">
    <property type="entry name" value="Methyl-accepting chemotaxis protein"/>
    <property type="match status" value="1"/>
</dbReference>
<dbReference type="CDD" id="cd06225">
    <property type="entry name" value="HAMP"/>
    <property type="match status" value="1"/>
</dbReference>
<keyword evidence="13" id="KW-1185">Reference proteome</keyword>
<dbReference type="SUPFAM" id="SSF58104">
    <property type="entry name" value="Methyl-accepting chemotaxis protein (MCP) signaling domain"/>
    <property type="match status" value="1"/>
</dbReference>
<dbReference type="AlphaFoldDB" id="A0A941AMQ6"/>
<dbReference type="InterPro" id="IPR024478">
    <property type="entry name" value="HlyB_4HB_MCP"/>
</dbReference>
<comment type="similarity">
    <text evidence="5">Belongs to the methyl-accepting chemotaxis (MCP) protein family.</text>
</comment>
<evidence type="ECO:0000259" key="11">
    <source>
        <dbReference type="PROSITE" id="PS50885"/>
    </source>
</evidence>
<evidence type="ECO:0000256" key="1">
    <source>
        <dbReference type="ARBA" id="ARBA00004236"/>
    </source>
</evidence>
<comment type="caution">
    <text evidence="12">The sequence shown here is derived from an EMBL/GenBank/DDBJ whole genome shotgun (WGS) entry which is preliminary data.</text>
</comment>
<dbReference type="PROSITE" id="PS50111">
    <property type="entry name" value="CHEMOTAXIS_TRANSDUC_2"/>
    <property type="match status" value="1"/>
</dbReference>
<feature type="transmembrane region" description="Helical" evidence="9">
    <location>
        <begin position="182"/>
        <end position="204"/>
    </location>
</feature>
<feature type="transmembrane region" description="Helical" evidence="9">
    <location>
        <begin position="7"/>
        <end position="26"/>
    </location>
</feature>
<dbReference type="Pfam" id="PF12729">
    <property type="entry name" value="4HB_MCP_1"/>
    <property type="match status" value="1"/>
</dbReference>
<dbReference type="PROSITE" id="PS50885">
    <property type="entry name" value="HAMP"/>
    <property type="match status" value="1"/>
</dbReference>
<feature type="domain" description="Methyl-accepting transducer" evidence="10">
    <location>
        <begin position="274"/>
        <end position="510"/>
    </location>
</feature>
<dbReference type="Pfam" id="PF00672">
    <property type="entry name" value="HAMP"/>
    <property type="match status" value="1"/>
</dbReference>
<keyword evidence="3 9" id="KW-0472">Membrane</keyword>
<evidence type="ECO:0000259" key="10">
    <source>
        <dbReference type="PROSITE" id="PS50111"/>
    </source>
</evidence>
<dbReference type="GO" id="GO:0005886">
    <property type="term" value="C:plasma membrane"/>
    <property type="evidence" value="ECO:0007669"/>
    <property type="project" value="UniProtKB-SubCell"/>
</dbReference>
<accession>A0A941AMQ6</accession>
<dbReference type="GO" id="GO:0006935">
    <property type="term" value="P:chemotaxis"/>
    <property type="evidence" value="ECO:0007669"/>
    <property type="project" value="InterPro"/>
</dbReference>
<evidence type="ECO:0000256" key="6">
    <source>
        <dbReference type="PROSITE-ProRule" id="PRU00284"/>
    </source>
</evidence>
<keyword evidence="7" id="KW-0175">Coiled coil</keyword>
<keyword evidence="4 6" id="KW-0807">Transducer</keyword>
<evidence type="ECO:0000256" key="8">
    <source>
        <dbReference type="SAM" id="MobiDB-lite"/>
    </source>
</evidence>
<evidence type="ECO:0000256" key="7">
    <source>
        <dbReference type="SAM" id="Coils"/>
    </source>
</evidence>
<feature type="compositionally biased region" description="Low complexity" evidence="8">
    <location>
        <begin position="257"/>
        <end position="278"/>
    </location>
</feature>
<keyword evidence="9" id="KW-0812">Transmembrane</keyword>